<comment type="caution">
    <text evidence="3">The sequence shown here is derived from an EMBL/GenBank/DDBJ whole genome shotgun (WGS) entry which is preliminary data.</text>
</comment>
<organism evidence="3 4">
    <name type="scientific">Simonsiella muelleri ATCC 29453</name>
    <dbReference type="NCBI Taxonomy" id="641147"/>
    <lineage>
        <taxon>Bacteria</taxon>
        <taxon>Pseudomonadati</taxon>
        <taxon>Pseudomonadota</taxon>
        <taxon>Betaproteobacteria</taxon>
        <taxon>Neisseriales</taxon>
        <taxon>Neisseriaceae</taxon>
        <taxon>Simonsiella</taxon>
    </lineage>
</organism>
<dbReference type="SUPFAM" id="SSF47413">
    <property type="entry name" value="lambda repressor-like DNA-binding domains"/>
    <property type="match status" value="1"/>
</dbReference>
<dbReference type="HOGENOM" id="CLU_066192_15_0_4"/>
<gene>
    <name evidence="3" type="ORF">HMPREF9021_00259</name>
</gene>
<dbReference type="PANTHER" id="PTHR46558:SF4">
    <property type="entry name" value="DNA-BIDING PHAGE PROTEIN"/>
    <property type="match status" value="1"/>
</dbReference>
<evidence type="ECO:0000256" key="1">
    <source>
        <dbReference type="ARBA" id="ARBA00023125"/>
    </source>
</evidence>
<dbReference type="EMBL" id="ADCY02000006">
    <property type="protein sequence ID" value="EFG31859.1"/>
    <property type="molecule type" value="Genomic_DNA"/>
</dbReference>
<dbReference type="Gene3D" id="1.10.260.40">
    <property type="entry name" value="lambda repressor-like DNA-binding domains"/>
    <property type="match status" value="1"/>
</dbReference>
<dbReference type="InterPro" id="IPR001387">
    <property type="entry name" value="Cro/C1-type_HTH"/>
</dbReference>
<dbReference type="InterPro" id="IPR010982">
    <property type="entry name" value="Lambda_DNA-bd_dom_sf"/>
</dbReference>
<evidence type="ECO:0000259" key="2">
    <source>
        <dbReference type="PROSITE" id="PS50943"/>
    </source>
</evidence>
<dbReference type="eggNOG" id="COG1476">
    <property type="taxonomic scope" value="Bacteria"/>
</dbReference>
<dbReference type="AlphaFoldDB" id="V9HDY1"/>
<protein>
    <recommendedName>
        <fullName evidence="2">HTH cro/C1-type domain-containing protein</fullName>
    </recommendedName>
</protein>
<dbReference type="PANTHER" id="PTHR46558">
    <property type="entry name" value="TRACRIPTIONAL REGULATORY PROTEIN-RELATED-RELATED"/>
    <property type="match status" value="1"/>
</dbReference>
<dbReference type="PROSITE" id="PS50943">
    <property type="entry name" value="HTH_CROC1"/>
    <property type="match status" value="1"/>
</dbReference>
<dbReference type="CDD" id="cd00093">
    <property type="entry name" value="HTH_XRE"/>
    <property type="match status" value="1"/>
</dbReference>
<dbReference type="Pfam" id="PF01381">
    <property type="entry name" value="HTH_3"/>
    <property type="match status" value="1"/>
</dbReference>
<accession>V9HDY1</accession>
<dbReference type="RefSeq" id="WP_002641175.1">
    <property type="nucleotide sequence ID" value="NZ_CP019448.1"/>
</dbReference>
<keyword evidence="1" id="KW-0238">DNA-binding</keyword>
<sequence length="133" mass="15545">MSVQDNIRLLRESNRWSQEEMAQRLNMSLNGYAKIERGETKLHLGKLTQIAQLFNIDVVELMTTQDKGVVFFMNEKCDYMGANYYGTTQYINHFSEIEKLNQIIQLKDEIIAQKDNELEALKKLVAILEKNQK</sequence>
<evidence type="ECO:0000313" key="4">
    <source>
        <dbReference type="Proteomes" id="UP000017813"/>
    </source>
</evidence>
<dbReference type="Proteomes" id="UP000017813">
    <property type="component" value="Unassembled WGS sequence"/>
</dbReference>
<dbReference type="OrthoDB" id="8611903at2"/>
<dbReference type="SMART" id="SM00530">
    <property type="entry name" value="HTH_XRE"/>
    <property type="match status" value="1"/>
</dbReference>
<proteinExistence type="predicted"/>
<name>V9HDY1_9NEIS</name>
<feature type="domain" description="HTH cro/C1-type" evidence="2">
    <location>
        <begin position="7"/>
        <end position="61"/>
    </location>
</feature>
<keyword evidence="4" id="KW-1185">Reference proteome</keyword>
<evidence type="ECO:0000313" key="3">
    <source>
        <dbReference type="EMBL" id="EFG31859.1"/>
    </source>
</evidence>
<dbReference type="KEGG" id="smur:BWP33_01290"/>
<dbReference type="STRING" id="641147.HMPREF9021_00259"/>
<reference evidence="3 4" key="2">
    <citation type="submission" date="2011-10" db="EMBL/GenBank/DDBJ databases">
        <title>The Genome Sequence of Simonsiella muelleri ATCC 29453.</title>
        <authorList>
            <consortium name="The Broad Institute Genome Sequencing Platform"/>
            <consortium name="The Broad Institute Genome Sequencing Center for Infectious Disease"/>
            <person name="Earl A."/>
            <person name="Ward D."/>
            <person name="Feldgarden M."/>
            <person name="Gevers D."/>
            <person name="Izard J."/>
            <person name="Baranova O.V."/>
            <person name="Blanton J.M."/>
            <person name="Tanner A.C."/>
            <person name="Dewhirst F."/>
            <person name="Young S.K."/>
            <person name="Zeng Q."/>
            <person name="Gargeya S."/>
            <person name="Fitzgerald M."/>
            <person name="Haas B."/>
            <person name="Abouelleil A."/>
            <person name="Alvarado L."/>
            <person name="Arachchi H.M."/>
            <person name="Berlin A."/>
            <person name="Brown A."/>
            <person name="Chapman S.B."/>
            <person name="Chen Z."/>
            <person name="Dunbar C."/>
            <person name="Freedman E."/>
            <person name="Gearin G."/>
            <person name="Goldberg J."/>
            <person name="Griggs A."/>
            <person name="Gujja S."/>
            <person name="Heiman D."/>
            <person name="Howarth C."/>
            <person name="Larson L."/>
            <person name="Lui A."/>
            <person name="MacDonald P.J.P."/>
            <person name="Montmayeur A."/>
            <person name="Murphy C."/>
            <person name="Neiman D."/>
            <person name="Pearson M."/>
            <person name="Priest M."/>
            <person name="Roberts A."/>
            <person name="Saif S."/>
            <person name="Shea T."/>
            <person name="Shenoy N."/>
            <person name="Sisk P."/>
            <person name="Stolte C."/>
            <person name="Sykes S."/>
            <person name="Wortman J."/>
            <person name="Nusbaum C."/>
            <person name="Birren B."/>
        </authorList>
    </citation>
    <scope>NUCLEOTIDE SEQUENCE [LARGE SCALE GENOMIC DNA]</scope>
    <source>
        <strain evidence="3 4">ATCC 29453</strain>
    </source>
</reference>
<reference evidence="3 4" key="1">
    <citation type="submission" date="2010-03" db="EMBL/GenBank/DDBJ databases">
        <authorList>
            <consortium name="The Broad Institute Genome Sequencing Platform"/>
            <person name="Ward D."/>
            <person name="Earl A."/>
            <person name="Feldgarden M."/>
            <person name="Gevers D."/>
            <person name="Young S."/>
            <person name="Zeng Q."/>
            <person name="Koehrsen M."/>
            <person name="Alvarado L."/>
            <person name="Berlin A.M."/>
            <person name="Borenstein D."/>
            <person name="Chapman S.B."/>
            <person name="Chen Z."/>
            <person name="Engels R."/>
            <person name="Freedman E."/>
            <person name="Gellesch M."/>
            <person name="Goldberg J."/>
            <person name="Griggs A."/>
            <person name="Gujja S."/>
            <person name="Heilman E.R."/>
            <person name="Heiman D.I."/>
            <person name="Hepburn T.A."/>
            <person name="Howarth C."/>
            <person name="Jen D."/>
            <person name="Larson L."/>
            <person name="Mehta T."/>
            <person name="Park D."/>
            <person name="Pearson M."/>
            <person name="Richards J."/>
            <person name="Roberts A."/>
            <person name="Saif S."/>
            <person name="Shea T.D."/>
            <person name="Shenoy N."/>
            <person name="Sisk P."/>
            <person name="Stolte C."/>
            <person name="Sykes S.N."/>
            <person name="Walk T."/>
            <person name="White J."/>
            <person name="Yandava C."/>
            <person name="Izard J."/>
            <person name="Baranova O.V."/>
            <person name="Blanton J.M."/>
            <person name="Tanner A.C."/>
            <person name="Dewhirst F."/>
            <person name="Haas B."/>
            <person name="Nusbaum C."/>
            <person name="Birren B."/>
        </authorList>
    </citation>
    <scope>NUCLEOTIDE SEQUENCE [LARGE SCALE GENOMIC DNA]</scope>
    <source>
        <strain evidence="3 4">ATCC 29453</strain>
    </source>
</reference>
<dbReference type="GO" id="GO:0003677">
    <property type="term" value="F:DNA binding"/>
    <property type="evidence" value="ECO:0007669"/>
    <property type="project" value="UniProtKB-KW"/>
</dbReference>